<dbReference type="Proteomes" id="UP000092508">
    <property type="component" value="Unassembled WGS sequence"/>
</dbReference>
<dbReference type="OrthoDB" id="8399783at2"/>
<evidence type="ECO:0008006" key="4">
    <source>
        <dbReference type="Google" id="ProtNLM"/>
    </source>
</evidence>
<dbReference type="InterPro" id="IPR029470">
    <property type="entry name" value="PDDEXK_4"/>
</dbReference>
<dbReference type="AlphaFoldDB" id="A0A1B8QBJ9"/>
<dbReference type="Pfam" id="PF14281">
    <property type="entry name" value="PDDEXK_4"/>
    <property type="match status" value="1"/>
</dbReference>
<organism evidence="2 3">
    <name type="scientific">Faucicola atlantae</name>
    <dbReference type="NCBI Taxonomy" id="34059"/>
    <lineage>
        <taxon>Bacteria</taxon>
        <taxon>Pseudomonadati</taxon>
        <taxon>Pseudomonadota</taxon>
        <taxon>Gammaproteobacteria</taxon>
        <taxon>Moraxellales</taxon>
        <taxon>Moraxellaceae</taxon>
        <taxon>Faucicola</taxon>
    </lineage>
</organism>
<dbReference type="STRING" id="34059.A9308_07400"/>
<protein>
    <recommendedName>
        <fullName evidence="4">PD-(D/E)XK nuclease superfamily</fullName>
    </recommendedName>
</protein>
<keyword evidence="1" id="KW-0175">Coiled coil</keyword>
<proteinExistence type="predicted"/>
<evidence type="ECO:0000313" key="3">
    <source>
        <dbReference type="Proteomes" id="UP000092508"/>
    </source>
</evidence>
<dbReference type="RefSeq" id="WP_067237072.1">
    <property type="nucleotide sequence ID" value="NZ_LZMZ01000026.1"/>
</dbReference>
<name>A0A1B8QBJ9_9GAMM</name>
<gene>
    <name evidence="2" type="ORF">A9308_07400</name>
</gene>
<reference evidence="2 3" key="1">
    <citation type="submission" date="2016-06" db="EMBL/GenBank/DDBJ databases">
        <title>Draft genome of Moraxella atlantae CCUG 66109.</title>
        <authorList>
            <person name="Salva-Serra F."/>
            <person name="Engstrom-Jakobsson H."/>
            <person name="Thorell K."/>
            <person name="Gonzales-Siles L."/>
            <person name="Karlsson R."/>
            <person name="Boulund F."/>
            <person name="Engstrand L."/>
            <person name="Kristiansson E."/>
            <person name="Moore E."/>
        </authorList>
    </citation>
    <scope>NUCLEOTIDE SEQUENCE [LARGE SCALE GENOMIC DNA]</scope>
    <source>
        <strain evidence="2 3">CCUG 66109</strain>
    </source>
</reference>
<dbReference type="EMBL" id="LZMZ01000026">
    <property type="protein sequence ID" value="OBX77052.1"/>
    <property type="molecule type" value="Genomic_DNA"/>
</dbReference>
<accession>A0A1B8QBJ9</accession>
<comment type="caution">
    <text evidence="2">The sequence shown here is derived from an EMBL/GenBank/DDBJ whole genome shotgun (WGS) entry which is preliminary data.</text>
</comment>
<evidence type="ECO:0000256" key="1">
    <source>
        <dbReference type="SAM" id="Coils"/>
    </source>
</evidence>
<feature type="coiled-coil region" evidence="1">
    <location>
        <begin position="1"/>
        <end position="28"/>
    </location>
</feature>
<sequence length="411" mass="47463">MENVSELLKELNDKIKALDTAKELYGEQLASDFRVFDYIDTRENGISWVIADLLNPKGNHGQKTLFLRKFIEVCLPNIHTHEDWKDYLETQLAKTQVETEVKTWANKASRRMDIYLSATDGANSYGICIENKPYAGDQENQLTDYFKELENRKLSHKHLIYLSQGEPSEYSVKSEMLKQWQADKVISLVKYNQLVDWLTDCKKDCQNASVTEFLNQFIKFIQKQFMGVEDVSETNIVLESMLSSKDNVANALKISLSTDQMKHQLIQKLQNDLISLISQQNKPYTFEKTELQGKKWEQLVFKIPSSQLTVCFEFGGSAYNVPALGIFLPNEHLKPSDNLYQQITEACQVTISGKNVKAGGAWCAWYDFEPRNWWSETQAWEMIYTSEMAKKIIAEVDVFYQILKENNLLTS</sequence>
<evidence type="ECO:0000313" key="2">
    <source>
        <dbReference type="EMBL" id="OBX77052.1"/>
    </source>
</evidence>